<dbReference type="EMBL" id="MN739518">
    <property type="protein sequence ID" value="QHT09960.1"/>
    <property type="molecule type" value="Genomic_DNA"/>
</dbReference>
<proteinExistence type="predicted"/>
<accession>A0A6C0D149</accession>
<evidence type="ECO:0000256" key="1">
    <source>
        <dbReference type="SAM" id="Phobius"/>
    </source>
</evidence>
<name>A0A6C0D149_9ZZZZ</name>
<organism evidence="2">
    <name type="scientific">viral metagenome</name>
    <dbReference type="NCBI Taxonomy" id="1070528"/>
    <lineage>
        <taxon>unclassified sequences</taxon>
        <taxon>metagenomes</taxon>
        <taxon>organismal metagenomes</taxon>
    </lineage>
</organism>
<keyword evidence="1" id="KW-0812">Transmembrane</keyword>
<feature type="transmembrane region" description="Helical" evidence="1">
    <location>
        <begin position="29"/>
        <end position="56"/>
    </location>
</feature>
<sequence>MNNRVLMLYPCLPIFKNIFENYRFTTRLYIFSFIFSFIFLYNHMTYQIIISIMIFFRKKNNANQ</sequence>
<keyword evidence="1" id="KW-1133">Transmembrane helix</keyword>
<evidence type="ECO:0000313" key="2">
    <source>
        <dbReference type="EMBL" id="QHT09960.1"/>
    </source>
</evidence>
<keyword evidence="1" id="KW-0472">Membrane</keyword>
<reference evidence="2" key="1">
    <citation type="journal article" date="2020" name="Nature">
        <title>Giant virus diversity and host interactions through global metagenomics.</title>
        <authorList>
            <person name="Schulz F."/>
            <person name="Roux S."/>
            <person name="Paez-Espino D."/>
            <person name="Jungbluth S."/>
            <person name="Walsh D.A."/>
            <person name="Denef V.J."/>
            <person name="McMahon K.D."/>
            <person name="Konstantinidis K.T."/>
            <person name="Eloe-Fadrosh E.A."/>
            <person name="Kyrpides N.C."/>
            <person name="Woyke T."/>
        </authorList>
    </citation>
    <scope>NUCLEOTIDE SEQUENCE</scope>
    <source>
        <strain evidence="2">GVMAG-M-3300023174-104</strain>
    </source>
</reference>
<dbReference type="AlphaFoldDB" id="A0A6C0D149"/>
<protein>
    <submittedName>
        <fullName evidence="2">Uncharacterized protein</fullName>
    </submittedName>
</protein>